<name>A0A6J5FYH8_9BURK</name>
<sequence length="319" mass="35763">MAGFLLAYGTSLEMDVMARIPKLTTTLAYDRYMAGQRLVSSVDRPWRHLVLRSYLEPVEQELLEAPGLQDLTLMTLASGAEHLERNLNGRWERADLRVGDVWFVPSSPISWRWRSIGDEPLSTVHLHIERGLIDSVAEQMELGGSPELSLGDAMRFRDPLIATMLGALHRAAADPSDSRLYVDALAHALAAHLLQHYSRGRPAPGRLPIQPERLVPRRIRRVTDYIRANLASDLSIGELAGQAGLSSFHFARVFRREAGETPHQFVTRLRLEEAARQLRATDQTVLQIAIAVGFESASHFSVQFKRGYGVTPRAYRLRG</sequence>
<keyword evidence="6" id="KW-1185">Reference proteome</keyword>
<evidence type="ECO:0000313" key="5">
    <source>
        <dbReference type="EMBL" id="CAB3789257.1"/>
    </source>
</evidence>
<reference evidence="5 6" key="1">
    <citation type="submission" date="2020-04" db="EMBL/GenBank/DDBJ databases">
        <authorList>
            <person name="De Canck E."/>
        </authorList>
    </citation>
    <scope>NUCLEOTIDE SEQUENCE [LARGE SCALE GENOMIC DNA]</scope>
    <source>
        <strain evidence="5 6">LMG 27177</strain>
    </source>
</reference>
<dbReference type="InterPro" id="IPR020449">
    <property type="entry name" value="Tscrpt_reg_AraC-type_HTH"/>
</dbReference>
<dbReference type="InterPro" id="IPR009057">
    <property type="entry name" value="Homeodomain-like_sf"/>
</dbReference>
<dbReference type="Proteomes" id="UP000494252">
    <property type="component" value="Unassembled WGS sequence"/>
</dbReference>
<dbReference type="PROSITE" id="PS00041">
    <property type="entry name" value="HTH_ARAC_FAMILY_1"/>
    <property type="match status" value="1"/>
</dbReference>
<dbReference type="SUPFAM" id="SSF46689">
    <property type="entry name" value="Homeodomain-like"/>
    <property type="match status" value="2"/>
</dbReference>
<dbReference type="Pfam" id="PF12833">
    <property type="entry name" value="HTH_18"/>
    <property type="match status" value="1"/>
</dbReference>
<dbReference type="SMART" id="SM00342">
    <property type="entry name" value="HTH_ARAC"/>
    <property type="match status" value="1"/>
</dbReference>
<dbReference type="EMBL" id="CADIKI010000006">
    <property type="protein sequence ID" value="CAB3789257.1"/>
    <property type="molecule type" value="Genomic_DNA"/>
</dbReference>
<dbReference type="AlphaFoldDB" id="A0A6J5FYH8"/>
<dbReference type="PRINTS" id="PR00032">
    <property type="entry name" value="HTHARAC"/>
</dbReference>
<proteinExistence type="predicted"/>
<keyword evidence="2" id="KW-0238">DNA-binding</keyword>
<evidence type="ECO:0000256" key="3">
    <source>
        <dbReference type="ARBA" id="ARBA00023163"/>
    </source>
</evidence>
<protein>
    <submittedName>
        <fullName evidence="5">HTH-type transcriptional activator RhaS</fullName>
    </submittedName>
</protein>
<dbReference type="InterPro" id="IPR050204">
    <property type="entry name" value="AraC_XylS_family_regulators"/>
</dbReference>
<accession>A0A6J5FYH8</accession>
<keyword evidence="1" id="KW-0805">Transcription regulation</keyword>
<evidence type="ECO:0000313" key="6">
    <source>
        <dbReference type="Proteomes" id="UP000494252"/>
    </source>
</evidence>
<evidence type="ECO:0000256" key="1">
    <source>
        <dbReference type="ARBA" id="ARBA00023015"/>
    </source>
</evidence>
<feature type="domain" description="HTH araC/xylS-type" evidence="4">
    <location>
        <begin position="220"/>
        <end position="318"/>
    </location>
</feature>
<dbReference type="GO" id="GO:0003700">
    <property type="term" value="F:DNA-binding transcription factor activity"/>
    <property type="evidence" value="ECO:0007669"/>
    <property type="project" value="InterPro"/>
</dbReference>
<dbReference type="PANTHER" id="PTHR46796">
    <property type="entry name" value="HTH-TYPE TRANSCRIPTIONAL ACTIVATOR RHAS-RELATED"/>
    <property type="match status" value="1"/>
</dbReference>
<gene>
    <name evidence="5" type="primary">rhaS_7</name>
    <name evidence="5" type="ORF">LMG27177_02620</name>
</gene>
<evidence type="ECO:0000256" key="2">
    <source>
        <dbReference type="ARBA" id="ARBA00023125"/>
    </source>
</evidence>
<dbReference type="GO" id="GO:0043565">
    <property type="term" value="F:sequence-specific DNA binding"/>
    <property type="evidence" value="ECO:0007669"/>
    <property type="project" value="InterPro"/>
</dbReference>
<dbReference type="PROSITE" id="PS01124">
    <property type="entry name" value="HTH_ARAC_FAMILY_2"/>
    <property type="match status" value="1"/>
</dbReference>
<organism evidence="5 6">
    <name type="scientific">Paraburkholderia fynbosensis</name>
    <dbReference type="NCBI Taxonomy" id="1200993"/>
    <lineage>
        <taxon>Bacteria</taxon>
        <taxon>Pseudomonadati</taxon>
        <taxon>Pseudomonadota</taxon>
        <taxon>Betaproteobacteria</taxon>
        <taxon>Burkholderiales</taxon>
        <taxon>Burkholderiaceae</taxon>
        <taxon>Paraburkholderia</taxon>
    </lineage>
</organism>
<dbReference type="InterPro" id="IPR018060">
    <property type="entry name" value="HTH_AraC"/>
</dbReference>
<evidence type="ECO:0000259" key="4">
    <source>
        <dbReference type="PROSITE" id="PS01124"/>
    </source>
</evidence>
<dbReference type="Gene3D" id="1.10.10.60">
    <property type="entry name" value="Homeodomain-like"/>
    <property type="match status" value="2"/>
</dbReference>
<keyword evidence="3" id="KW-0804">Transcription</keyword>
<dbReference type="InterPro" id="IPR018062">
    <property type="entry name" value="HTH_AraC-typ_CS"/>
</dbReference>